<feature type="transmembrane region" description="Helical" evidence="1">
    <location>
        <begin position="42"/>
        <end position="60"/>
    </location>
</feature>
<feature type="transmembrane region" description="Helical" evidence="1">
    <location>
        <begin position="12"/>
        <end position="30"/>
    </location>
</feature>
<accession>F3KJ08</accession>
<dbReference type="Proteomes" id="UP000004348">
    <property type="component" value="Chromosome"/>
</dbReference>
<dbReference type="AlphaFoldDB" id="F3KJ08"/>
<proteinExistence type="predicted"/>
<comment type="caution">
    <text evidence="2">The sequence shown here is derived from an EMBL/GenBank/DDBJ whole genome shotgun (WGS) entry which is preliminary data.</text>
</comment>
<feature type="transmembrane region" description="Helical" evidence="1">
    <location>
        <begin position="184"/>
        <end position="205"/>
    </location>
</feature>
<gene>
    <name evidence="2" type="ORF">Nlim_0462</name>
</gene>
<dbReference type="EMBL" id="AEGP01000026">
    <property type="protein sequence ID" value="EGG42650.1"/>
    <property type="molecule type" value="Genomic_DNA"/>
</dbReference>
<organism evidence="2">
    <name type="scientific">Candidatus Nitrosarchaeum limnium SFB1</name>
    <dbReference type="NCBI Taxonomy" id="886738"/>
    <lineage>
        <taxon>Archaea</taxon>
        <taxon>Nitrososphaerota</taxon>
        <taxon>Nitrososphaeria</taxon>
        <taxon>Nitrosopumilales</taxon>
        <taxon>Nitrosopumilaceae</taxon>
        <taxon>Nitrosarchaeum</taxon>
    </lineage>
</organism>
<protein>
    <submittedName>
        <fullName evidence="2">Uncharacterized protein</fullName>
    </submittedName>
</protein>
<keyword evidence="1" id="KW-1133">Transmembrane helix</keyword>
<evidence type="ECO:0000256" key="1">
    <source>
        <dbReference type="SAM" id="Phobius"/>
    </source>
</evidence>
<sequence length="216" mass="24554">MTLSNKNKTLASKLEFLIVAVSLIAILIPLRILSREIFADGWIASLGLITLVFGIILFLAKKEKMGAFGRMFIRQITKTHQGKKKLFVYSQTILFLSVGVFTIFSIHSGNHDYYDLKQQVIEKLHKQGILVDSNLNYDAIHKITSEITPNQQISAITALPILSVQDFKVFSVVLAVTDHLMGGWVMYFWQVMIIECIEFGVFLGISKRYFLKNINH</sequence>
<reference evidence="2" key="1">
    <citation type="journal article" date="2011" name="PLoS ONE">
        <title>Genome of a low-salinity ammonia-oxidizing archaeon determined by single-cell and metagenomic analysis.</title>
        <authorList>
            <person name="Blainey P.C."/>
            <person name="Mosier A.C."/>
            <person name="Potanina A."/>
            <person name="Francis C.A."/>
            <person name="Quake S.R."/>
        </authorList>
    </citation>
    <scope>NUCLEOTIDE SEQUENCE [LARGE SCALE GENOMIC DNA]</scope>
    <source>
        <strain evidence="2">SFB1</strain>
    </source>
</reference>
<keyword evidence="1" id="KW-0812">Transmembrane</keyword>
<evidence type="ECO:0000313" key="2">
    <source>
        <dbReference type="EMBL" id="EGG42650.1"/>
    </source>
</evidence>
<name>F3KJ08_9ARCH</name>
<keyword evidence="1" id="KW-0472">Membrane</keyword>
<dbReference type="HOGENOM" id="CLU_1248240_0_0_2"/>
<feature type="transmembrane region" description="Helical" evidence="1">
    <location>
        <begin position="86"/>
        <end position="106"/>
    </location>
</feature>